<keyword evidence="3 7" id="KW-0472">Membrane</keyword>
<keyword evidence="11" id="KW-1185">Reference proteome</keyword>
<reference evidence="10 11" key="1">
    <citation type="submission" date="2019-10" db="EMBL/GenBank/DDBJ databases">
        <title>Description of Paenibacillus terrestris sp. nov.</title>
        <authorList>
            <person name="Carlier A."/>
            <person name="Qi S."/>
        </authorList>
    </citation>
    <scope>NUCLEOTIDE SEQUENCE [LARGE SCALE GENOMIC DNA]</scope>
    <source>
        <strain evidence="10 11">LMG 31458</strain>
    </source>
</reference>
<comment type="subcellular location">
    <subcellularLocation>
        <location evidence="1">Cell membrane</location>
    </subcellularLocation>
</comment>
<keyword evidence="7" id="KW-0812">Transmembrane</keyword>
<dbReference type="Gene3D" id="1.10.287.950">
    <property type="entry name" value="Methyl-accepting chemotaxis protein"/>
    <property type="match status" value="1"/>
</dbReference>
<dbReference type="Pfam" id="PF00672">
    <property type="entry name" value="HAMP"/>
    <property type="match status" value="1"/>
</dbReference>
<dbReference type="CDD" id="cd06225">
    <property type="entry name" value="HAMP"/>
    <property type="match status" value="1"/>
</dbReference>
<dbReference type="SUPFAM" id="SSF58104">
    <property type="entry name" value="Methyl-accepting chemotaxis protein (MCP) signaling domain"/>
    <property type="match status" value="1"/>
</dbReference>
<dbReference type="Pfam" id="PF00015">
    <property type="entry name" value="MCPsignal"/>
    <property type="match status" value="1"/>
</dbReference>
<evidence type="ECO:0000313" key="10">
    <source>
        <dbReference type="EMBL" id="NOU74808.1"/>
    </source>
</evidence>
<dbReference type="SMART" id="SM00304">
    <property type="entry name" value="HAMP"/>
    <property type="match status" value="1"/>
</dbReference>
<evidence type="ECO:0000256" key="2">
    <source>
        <dbReference type="ARBA" id="ARBA00022475"/>
    </source>
</evidence>
<organism evidence="10 11">
    <name type="scientific">Paenibacillus phytorum</name>
    <dbReference type="NCBI Taxonomy" id="2654977"/>
    <lineage>
        <taxon>Bacteria</taxon>
        <taxon>Bacillati</taxon>
        <taxon>Bacillota</taxon>
        <taxon>Bacilli</taxon>
        <taxon>Bacillales</taxon>
        <taxon>Paenibacillaceae</taxon>
        <taxon>Paenibacillus</taxon>
    </lineage>
</organism>
<evidence type="ECO:0000256" key="7">
    <source>
        <dbReference type="SAM" id="Phobius"/>
    </source>
</evidence>
<keyword evidence="4 6" id="KW-0807">Transducer</keyword>
<keyword evidence="7" id="KW-1133">Transmembrane helix</keyword>
<dbReference type="PANTHER" id="PTHR32089:SF112">
    <property type="entry name" value="LYSOZYME-LIKE PROTEIN-RELATED"/>
    <property type="match status" value="1"/>
</dbReference>
<dbReference type="PROSITE" id="PS50885">
    <property type="entry name" value="HAMP"/>
    <property type="match status" value="1"/>
</dbReference>
<dbReference type="InterPro" id="IPR004089">
    <property type="entry name" value="MCPsignal_dom"/>
</dbReference>
<feature type="domain" description="Methyl-accepting transducer" evidence="8">
    <location>
        <begin position="290"/>
        <end position="561"/>
    </location>
</feature>
<dbReference type="PRINTS" id="PR00260">
    <property type="entry name" value="CHEMTRNSDUCR"/>
</dbReference>
<evidence type="ECO:0000259" key="9">
    <source>
        <dbReference type="PROSITE" id="PS50885"/>
    </source>
</evidence>
<dbReference type="Gene3D" id="6.10.340.10">
    <property type="match status" value="1"/>
</dbReference>
<evidence type="ECO:0000256" key="1">
    <source>
        <dbReference type="ARBA" id="ARBA00004236"/>
    </source>
</evidence>
<evidence type="ECO:0000256" key="6">
    <source>
        <dbReference type="PROSITE-ProRule" id="PRU00284"/>
    </source>
</evidence>
<dbReference type="SUPFAM" id="SSF103190">
    <property type="entry name" value="Sensory domain-like"/>
    <property type="match status" value="1"/>
</dbReference>
<protein>
    <submittedName>
        <fullName evidence="10">HAMP domain-containing protein</fullName>
    </submittedName>
</protein>
<dbReference type="PROSITE" id="PS50111">
    <property type="entry name" value="CHEMOTAXIS_TRANSDUC_2"/>
    <property type="match status" value="1"/>
</dbReference>
<evidence type="ECO:0000259" key="8">
    <source>
        <dbReference type="PROSITE" id="PS50111"/>
    </source>
</evidence>
<comment type="similarity">
    <text evidence="5">Belongs to the methyl-accepting chemotaxis (MCP) protein family.</text>
</comment>
<dbReference type="Proteomes" id="UP000616779">
    <property type="component" value="Unassembled WGS sequence"/>
</dbReference>
<dbReference type="EMBL" id="WHOA01000186">
    <property type="protein sequence ID" value="NOU74808.1"/>
    <property type="molecule type" value="Genomic_DNA"/>
</dbReference>
<evidence type="ECO:0000256" key="3">
    <source>
        <dbReference type="ARBA" id="ARBA00023136"/>
    </source>
</evidence>
<gene>
    <name evidence="10" type="ORF">GC098_26060</name>
</gene>
<accession>A0ABX1Y1Y1</accession>
<proteinExistence type="inferred from homology"/>
<feature type="domain" description="HAMP" evidence="9">
    <location>
        <begin position="219"/>
        <end position="271"/>
    </location>
</feature>
<name>A0ABX1Y1Y1_9BACL</name>
<evidence type="ECO:0000256" key="5">
    <source>
        <dbReference type="ARBA" id="ARBA00029447"/>
    </source>
</evidence>
<dbReference type="RefSeq" id="WP_171646206.1">
    <property type="nucleotide sequence ID" value="NZ_WHOA01000186.1"/>
</dbReference>
<comment type="caution">
    <text evidence="10">The sequence shown here is derived from an EMBL/GenBank/DDBJ whole genome shotgun (WGS) entry which is preliminary data.</text>
</comment>
<evidence type="ECO:0000313" key="11">
    <source>
        <dbReference type="Proteomes" id="UP000616779"/>
    </source>
</evidence>
<feature type="transmembrane region" description="Helical" evidence="7">
    <location>
        <begin position="195"/>
        <end position="217"/>
    </location>
</feature>
<dbReference type="SMART" id="SM00283">
    <property type="entry name" value="MA"/>
    <property type="match status" value="1"/>
</dbReference>
<keyword evidence="2" id="KW-1003">Cell membrane</keyword>
<sequence length="578" mass="63526">MAKHAPNKIINWFRGQIAVKMTSSILLLLLFVCAAFTVSSYLASKSLTTKLEDQFVLRLTTNIENVSKYMTSIPEHADEITGKDKPAYTKIKQQFEQFKKQDSLENVYVLQKVQNKDQIVILTGVDEDFGTEYPFTPEMNNAIKDDKLTISEIYKDEFGIHKSVFVPLKNAKGENVGIVGIDLDASVVPKTKQELLWTTFTITLIVIVLGGLIAYFISRSVTRPVIQLMRVTEKVAAGDLSAQVSIQRVDEIGKLANAFNEMRQNLDSLIRQIFSSSNLITNTSAQLYQSADESSASSGQVAVSMNSMNEGVAEVVSSITESTSSIVEINTELSEVTSEVKEMQEMAHKVGAQSAEGQQLVEKTLHQMNVIQKEMKHSQEAAQQLGNRSKEIGEIIHIITEIAQQTNLLALNASIEAARVGEQGKGFAVVAGEVKKLAEQSTKAASSITELVSSTQNDSLLVMESIVQGNQAVEQGQSWINDTYESFKVIFNGISVFSNRTDHLINTLVRAERSFEIISNAMQKISGITEEQSAGYEEVAAAAQEQSASIQEITSAIRQLSDMAAQLQSSVQNFKIAN</sequence>
<dbReference type="InterPro" id="IPR029151">
    <property type="entry name" value="Sensor-like_sf"/>
</dbReference>
<dbReference type="PANTHER" id="PTHR32089">
    <property type="entry name" value="METHYL-ACCEPTING CHEMOTAXIS PROTEIN MCPB"/>
    <property type="match status" value="1"/>
</dbReference>
<dbReference type="InterPro" id="IPR003660">
    <property type="entry name" value="HAMP_dom"/>
</dbReference>
<evidence type="ECO:0000256" key="4">
    <source>
        <dbReference type="ARBA" id="ARBA00023224"/>
    </source>
</evidence>
<dbReference type="InterPro" id="IPR004090">
    <property type="entry name" value="Chemotax_Me-accpt_rcpt"/>
</dbReference>